<name>A0ABQ3JPU3_9DEIO</name>
<dbReference type="Proteomes" id="UP000619376">
    <property type="component" value="Unassembled WGS sequence"/>
</dbReference>
<organism evidence="2 3">
    <name type="scientific">Deinococcus metalli</name>
    <dbReference type="NCBI Taxonomy" id="1141878"/>
    <lineage>
        <taxon>Bacteria</taxon>
        <taxon>Thermotogati</taxon>
        <taxon>Deinococcota</taxon>
        <taxon>Deinococci</taxon>
        <taxon>Deinococcales</taxon>
        <taxon>Deinococcaceae</taxon>
        <taxon>Deinococcus</taxon>
    </lineage>
</organism>
<gene>
    <name evidence="2" type="ORF">GCM10017781_26740</name>
</gene>
<keyword evidence="1" id="KW-0732">Signal</keyword>
<proteinExistence type="predicted"/>
<evidence type="ECO:0000313" key="3">
    <source>
        <dbReference type="Proteomes" id="UP000619376"/>
    </source>
</evidence>
<feature type="chain" id="PRO_5046816628" description="DUF1795 domain-containing protein" evidence="1">
    <location>
        <begin position="40"/>
        <end position="220"/>
    </location>
</feature>
<reference evidence="3" key="1">
    <citation type="journal article" date="2019" name="Int. J. Syst. Evol. Microbiol.">
        <title>The Global Catalogue of Microorganisms (GCM) 10K type strain sequencing project: providing services to taxonomists for standard genome sequencing and annotation.</title>
        <authorList>
            <consortium name="The Broad Institute Genomics Platform"/>
            <consortium name="The Broad Institute Genome Sequencing Center for Infectious Disease"/>
            <person name="Wu L."/>
            <person name="Ma J."/>
        </authorList>
    </citation>
    <scope>NUCLEOTIDE SEQUENCE [LARGE SCALE GENOMIC DNA]</scope>
    <source>
        <strain evidence="3">CGMCC 1.18437</strain>
    </source>
</reference>
<evidence type="ECO:0000256" key="1">
    <source>
        <dbReference type="SAM" id="SignalP"/>
    </source>
</evidence>
<evidence type="ECO:0000313" key="2">
    <source>
        <dbReference type="EMBL" id="GHF48994.1"/>
    </source>
</evidence>
<evidence type="ECO:0008006" key="4">
    <source>
        <dbReference type="Google" id="ProtNLM"/>
    </source>
</evidence>
<comment type="caution">
    <text evidence="2">The sequence shown here is derived from an EMBL/GenBank/DDBJ whole genome shotgun (WGS) entry which is preliminary data.</text>
</comment>
<keyword evidence="3" id="KW-1185">Reference proteome</keyword>
<dbReference type="InterPro" id="IPR016123">
    <property type="entry name" value="Mog1/PsbP_a/b/a-sand"/>
</dbReference>
<accession>A0ABQ3JPU3</accession>
<dbReference type="Gene3D" id="3.40.1000.10">
    <property type="entry name" value="Mog1/PsbP, alpha/beta/alpha sandwich"/>
    <property type="match status" value="1"/>
</dbReference>
<feature type="signal peptide" evidence="1">
    <location>
        <begin position="1"/>
        <end position="39"/>
    </location>
</feature>
<dbReference type="SUPFAM" id="SSF55724">
    <property type="entry name" value="Mog1p/PsbP-like"/>
    <property type="match status" value="1"/>
</dbReference>
<dbReference type="EMBL" id="BNAJ01000006">
    <property type="protein sequence ID" value="GHF48994.1"/>
    <property type="molecule type" value="Genomic_DNA"/>
</dbReference>
<sequence>MTPAPSQVRLTFTPYAWGVRRSALTALLLLPALSFPAWAQTTTQPTTAPKTAAPATVTPAPATDGKTIEAVTATSPRGFSIRMPGGQGWTPLKNVPNTDVAFLNQTVNGLRPTVTVITQDVDPKIKATLADFRDLFSRQLGKDVPSYKLLGEKTTRVSGMPAILWTYSGDGDGGPVRWTQVITLKSNRLFTVTLMTPTGTPADVIDTGREILDSFALTLK</sequence>
<protein>
    <recommendedName>
        <fullName evidence="4">DUF1795 domain-containing protein</fullName>
    </recommendedName>
</protein>